<sequence length="109" mass="12584">MAKRKKGNKPSTAEQEFEQVDIFYLPKAVASMYRVLRQAVKEEIMDWAQAKFSSVTTVSDPDEGEAVIALNADQEEVFRYYLNPNNISQAQQARDKDRLDDYLSQLFED</sequence>
<protein>
    <submittedName>
        <fullName evidence="1">Uncharacterized protein</fullName>
    </submittedName>
</protein>
<accession>A0A1H9F7Q6</accession>
<gene>
    <name evidence="1" type="ORF">SAMN04488558_10899</name>
</gene>
<evidence type="ECO:0000313" key="2">
    <source>
        <dbReference type="Proteomes" id="UP000198833"/>
    </source>
</evidence>
<dbReference type="AlphaFoldDB" id="A0A1H9F7Q6"/>
<keyword evidence="2" id="KW-1185">Reference proteome</keyword>
<organism evidence="1 2">
    <name type="scientific">Ignavigranum ruoffiae</name>
    <dbReference type="NCBI Taxonomy" id="89093"/>
    <lineage>
        <taxon>Bacteria</taxon>
        <taxon>Bacillati</taxon>
        <taxon>Bacillota</taxon>
        <taxon>Bacilli</taxon>
        <taxon>Lactobacillales</taxon>
        <taxon>Aerococcaceae</taxon>
        <taxon>Ignavigranum</taxon>
    </lineage>
</organism>
<name>A0A1H9F7Q6_9LACT</name>
<dbReference type="RefSeq" id="WP_092572302.1">
    <property type="nucleotide sequence ID" value="NZ_CALUDV010000038.1"/>
</dbReference>
<dbReference type="OrthoDB" id="2139628at2"/>
<dbReference type="Proteomes" id="UP000198833">
    <property type="component" value="Unassembled WGS sequence"/>
</dbReference>
<dbReference type="STRING" id="89093.SAMN04488558_10899"/>
<proteinExistence type="predicted"/>
<evidence type="ECO:0000313" key="1">
    <source>
        <dbReference type="EMBL" id="SEQ33899.1"/>
    </source>
</evidence>
<reference evidence="1 2" key="1">
    <citation type="submission" date="2016-10" db="EMBL/GenBank/DDBJ databases">
        <authorList>
            <person name="de Groot N.N."/>
        </authorList>
    </citation>
    <scope>NUCLEOTIDE SEQUENCE [LARGE SCALE GENOMIC DNA]</scope>
    <source>
        <strain evidence="1 2">DSM 15695</strain>
    </source>
</reference>
<dbReference type="EMBL" id="FOEN01000008">
    <property type="protein sequence ID" value="SEQ33899.1"/>
    <property type="molecule type" value="Genomic_DNA"/>
</dbReference>